<feature type="region of interest" description="Disordered" evidence="1">
    <location>
        <begin position="86"/>
        <end position="105"/>
    </location>
</feature>
<dbReference type="OrthoDB" id="4267449at2"/>
<dbReference type="RefSeq" id="WP_136728312.1">
    <property type="nucleotide sequence ID" value="NZ_SUMC01000051.1"/>
</dbReference>
<dbReference type="Proteomes" id="UP000305778">
    <property type="component" value="Unassembled WGS sequence"/>
</dbReference>
<organism evidence="2 3">
    <name type="scientific">Actinacidiphila oryziradicis</name>
    <dbReference type="NCBI Taxonomy" id="2571141"/>
    <lineage>
        <taxon>Bacteria</taxon>
        <taxon>Bacillati</taxon>
        <taxon>Actinomycetota</taxon>
        <taxon>Actinomycetes</taxon>
        <taxon>Kitasatosporales</taxon>
        <taxon>Streptomycetaceae</taxon>
        <taxon>Actinacidiphila</taxon>
    </lineage>
</organism>
<keyword evidence="3" id="KW-1185">Reference proteome</keyword>
<comment type="caution">
    <text evidence="2">The sequence shown here is derived from an EMBL/GenBank/DDBJ whole genome shotgun (WGS) entry which is preliminary data.</text>
</comment>
<feature type="compositionally biased region" description="Polar residues" evidence="1">
    <location>
        <begin position="93"/>
        <end position="105"/>
    </location>
</feature>
<gene>
    <name evidence="2" type="ORF">FCI23_35610</name>
</gene>
<evidence type="ECO:0000256" key="1">
    <source>
        <dbReference type="SAM" id="MobiDB-lite"/>
    </source>
</evidence>
<accession>A0A4U0S871</accession>
<evidence type="ECO:0000313" key="2">
    <source>
        <dbReference type="EMBL" id="TKA04588.1"/>
    </source>
</evidence>
<reference evidence="2 3" key="1">
    <citation type="submission" date="2019-04" db="EMBL/GenBank/DDBJ databases">
        <title>Streptomyces oryziradicis sp. nov., a novel actinomycete isolated from rhizosphere soil of rice (Oryza sativa L.).</title>
        <authorList>
            <person name="Li C."/>
        </authorList>
    </citation>
    <scope>NUCLEOTIDE SEQUENCE [LARGE SCALE GENOMIC DNA]</scope>
    <source>
        <strain evidence="2 3">NEAU-C40</strain>
    </source>
</reference>
<dbReference type="EMBL" id="SUMC01000051">
    <property type="protein sequence ID" value="TKA04588.1"/>
    <property type="molecule type" value="Genomic_DNA"/>
</dbReference>
<sequence length="105" mass="11339">MSDQYKVDLSELEGTITKLNGVIRDLGKANACARDDTYLPPGALGSAFDEAHALTNAHTDMKQHIEEVVQHLHSVMDEFGKKTKTAHGAYSDSEYNAQSGMSGGN</sequence>
<name>A0A4U0S871_9ACTN</name>
<proteinExistence type="predicted"/>
<evidence type="ECO:0000313" key="3">
    <source>
        <dbReference type="Proteomes" id="UP000305778"/>
    </source>
</evidence>
<protein>
    <submittedName>
        <fullName evidence="2">Uncharacterized protein</fullName>
    </submittedName>
</protein>
<dbReference type="AlphaFoldDB" id="A0A4U0S871"/>